<evidence type="ECO:0000313" key="2">
    <source>
        <dbReference type="Proteomes" id="UP000299102"/>
    </source>
</evidence>
<accession>A0A4C1UAC4</accession>
<dbReference type="Proteomes" id="UP000299102">
    <property type="component" value="Unassembled WGS sequence"/>
</dbReference>
<organism evidence="1 2">
    <name type="scientific">Eumeta variegata</name>
    <name type="common">Bagworm moth</name>
    <name type="synonym">Eumeta japonica</name>
    <dbReference type="NCBI Taxonomy" id="151549"/>
    <lineage>
        <taxon>Eukaryota</taxon>
        <taxon>Metazoa</taxon>
        <taxon>Ecdysozoa</taxon>
        <taxon>Arthropoda</taxon>
        <taxon>Hexapoda</taxon>
        <taxon>Insecta</taxon>
        <taxon>Pterygota</taxon>
        <taxon>Neoptera</taxon>
        <taxon>Endopterygota</taxon>
        <taxon>Lepidoptera</taxon>
        <taxon>Glossata</taxon>
        <taxon>Ditrysia</taxon>
        <taxon>Tineoidea</taxon>
        <taxon>Psychidae</taxon>
        <taxon>Oiketicinae</taxon>
        <taxon>Eumeta</taxon>
    </lineage>
</organism>
<protein>
    <submittedName>
        <fullName evidence="1">Uncharacterized protein</fullName>
    </submittedName>
</protein>
<comment type="caution">
    <text evidence="1">The sequence shown here is derived from an EMBL/GenBank/DDBJ whole genome shotgun (WGS) entry which is preliminary data.</text>
</comment>
<dbReference type="AlphaFoldDB" id="A0A4C1UAC4"/>
<evidence type="ECO:0000313" key="1">
    <source>
        <dbReference type="EMBL" id="GBP23060.1"/>
    </source>
</evidence>
<proteinExistence type="predicted"/>
<name>A0A4C1UAC4_EUMVA</name>
<keyword evidence="2" id="KW-1185">Reference proteome</keyword>
<dbReference type="EMBL" id="BGZK01000146">
    <property type="protein sequence ID" value="GBP23060.1"/>
    <property type="molecule type" value="Genomic_DNA"/>
</dbReference>
<sequence length="88" mass="10105">MLRRRRVDAQAPGLFYYKSSGLFKLKHTLLEYTPRGRRPSSRLSRRLGGRDNWLRCGDTAAHHRCKCVFSKSGRVITTPSSISGLKHF</sequence>
<reference evidence="1 2" key="1">
    <citation type="journal article" date="2019" name="Commun. Biol.">
        <title>The bagworm genome reveals a unique fibroin gene that provides high tensile strength.</title>
        <authorList>
            <person name="Kono N."/>
            <person name="Nakamura H."/>
            <person name="Ohtoshi R."/>
            <person name="Tomita M."/>
            <person name="Numata K."/>
            <person name="Arakawa K."/>
        </authorList>
    </citation>
    <scope>NUCLEOTIDE SEQUENCE [LARGE SCALE GENOMIC DNA]</scope>
</reference>
<gene>
    <name evidence="1" type="ORF">EVAR_15735_1</name>
</gene>